<feature type="region of interest" description="Disordered" evidence="8">
    <location>
        <begin position="116"/>
        <end position="146"/>
    </location>
</feature>
<dbReference type="GO" id="GO:0003682">
    <property type="term" value="F:chromatin binding"/>
    <property type="evidence" value="ECO:0007669"/>
    <property type="project" value="Ensembl"/>
</dbReference>
<dbReference type="Ensembl" id="ENSNFUT00015009873.1">
    <property type="protein sequence ID" value="ENSNFUP00015009393.1"/>
    <property type="gene ID" value="ENSNFUG00015004574.1"/>
</dbReference>
<dbReference type="SMART" id="SM00389">
    <property type="entry name" value="HOX"/>
    <property type="match status" value="1"/>
</dbReference>
<dbReference type="InterPro" id="IPR001356">
    <property type="entry name" value="HD"/>
</dbReference>
<keyword evidence="2" id="KW-0217">Developmental protein</keyword>
<dbReference type="PROSITE" id="PS00027">
    <property type="entry name" value="HOMEOBOX_1"/>
    <property type="match status" value="1"/>
</dbReference>
<proteinExistence type="predicted"/>
<feature type="region of interest" description="Disordered" evidence="8">
    <location>
        <begin position="162"/>
        <end position="189"/>
    </location>
</feature>
<dbReference type="GeneTree" id="ENSGT00670000098076"/>
<dbReference type="GO" id="GO:0030154">
    <property type="term" value="P:cell differentiation"/>
    <property type="evidence" value="ECO:0007669"/>
    <property type="project" value="TreeGrafter"/>
</dbReference>
<dbReference type="Gene3D" id="1.10.10.60">
    <property type="entry name" value="Homeodomain-like"/>
    <property type="match status" value="1"/>
</dbReference>
<evidence type="ECO:0000259" key="9">
    <source>
        <dbReference type="PROSITE" id="PS50071"/>
    </source>
</evidence>
<dbReference type="GO" id="GO:0000981">
    <property type="term" value="F:DNA-binding transcription factor activity, RNA polymerase II-specific"/>
    <property type="evidence" value="ECO:0007669"/>
    <property type="project" value="InterPro"/>
</dbReference>
<reference evidence="10" key="2">
    <citation type="submission" date="2025-08" db="UniProtKB">
        <authorList>
            <consortium name="Ensembl"/>
        </authorList>
    </citation>
    <scope>IDENTIFICATION</scope>
</reference>
<dbReference type="AlphaFoldDB" id="A0A8C6KV61"/>
<evidence type="ECO:0000256" key="4">
    <source>
        <dbReference type="ARBA" id="ARBA00023155"/>
    </source>
</evidence>
<dbReference type="KEGG" id="nfu:107382707"/>
<accession>A0A8C6KV61</accession>
<evidence type="ECO:0000256" key="1">
    <source>
        <dbReference type="ARBA" id="ARBA00004123"/>
    </source>
</evidence>
<dbReference type="InterPro" id="IPR017970">
    <property type="entry name" value="Homeobox_CS"/>
</dbReference>
<feature type="region of interest" description="Disordered" evidence="8">
    <location>
        <begin position="363"/>
        <end position="385"/>
    </location>
</feature>
<dbReference type="GO" id="GO:0106336">
    <property type="term" value="P:yolk syncytial layer development"/>
    <property type="evidence" value="ECO:0007669"/>
    <property type="project" value="Ensembl"/>
</dbReference>
<evidence type="ECO:0000256" key="5">
    <source>
        <dbReference type="ARBA" id="ARBA00023242"/>
    </source>
</evidence>
<organism evidence="10 11">
    <name type="scientific">Nothobranchius furzeri</name>
    <name type="common">Turquoise killifish</name>
    <dbReference type="NCBI Taxonomy" id="105023"/>
    <lineage>
        <taxon>Eukaryota</taxon>
        <taxon>Metazoa</taxon>
        <taxon>Chordata</taxon>
        <taxon>Craniata</taxon>
        <taxon>Vertebrata</taxon>
        <taxon>Euteleostomi</taxon>
        <taxon>Actinopterygii</taxon>
        <taxon>Neopterygii</taxon>
        <taxon>Teleostei</taxon>
        <taxon>Neoteleostei</taxon>
        <taxon>Acanthomorphata</taxon>
        <taxon>Ovalentaria</taxon>
        <taxon>Atherinomorphae</taxon>
        <taxon>Cyprinodontiformes</taxon>
        <taxon>Nothobranchiidae</taxon>
        <taxon>Nothobranchius</taxon>
    </lineage>
</organism>
<evidence type="ECO:0000256" key="3">
    <source>
        <dbReference type="ARBA" id="ARBA00023125"/>
    </source>
</evidence>
<comment type="subcellular location">
    <subcellularLocation>
        <location evidence="1 6 7">Nucleus</location>
    </subcellularLocation>
</comment>
<feature type="compositionally biased region" description="Polar residues" evidence="8">
    <location>
        <begin position="128"/>
        <end position="139"/>
    </location>
</feature>
<dbReference type="InterPro" id="IPR009057">
    <property type="entry name" value="Homeodomain-like_sf"/>
</dbReference>
<dbReference type="GO" id="GO:0034728">
    <property type="term" value="P:nucleosome organization"/>
    <property type="evidence" value="ECO:0007669"/>
    <property type="project" value="Ensembl"/>
</dbReference>
<evidence type="ECO:0000256" key="2">
    <source>
        <dbReference type="ARBA" id="ARBA00022473"/>
    </source>
</evidence>
<dbReference type="GO" id="GO:0043622">
    <property type="term" value="P:cortical microtubule organization"/>
    <property type="evidence" value="ECO:0007669"/>
    <property type="project" value="Ensembl"/>
</dbReference>
<dbReference type="GO" id="GO:0090504">
    <property type="term" value="P:epiboly"/>
    <property type="evidence" value="ECO:0007669"/>
    <property type="project" value="Ensembl"/>
</dbReference>
<dbReference type="GO" id="GO:0001706">
    <property type="term" value="P:endoderm formation"/>
    <property type="evidence" value="ECO:0007669"/>
    <property type="project" value="Ensembl"/>
</dbReference>
<dbReference type="GO" id="GO:0045892">
    <property type="term" value="P:negative regulation of DNA-templated transcription"/>
    <property type="evidence" value="ECO:0007669"/>
    <property type="project" value="Ensembl"/>
</dbReference>
<dbReference type="CDD" id="cd00086">
    <property type="entry name" value="homeodomain"/>
    <property type="match status" value="1"/>
</dbReference>
<feature type="compositionally biased region" description="Basic and acidic residues" evidence="8">
    <location>
        <begin position="365"/>
        <end position="374"/>
    </location>
</feature>
<feature type="domain" description="Homeobox" evidence="9">
    <location>
        <begin position="206"/>
        <end position="266"/>
    </location>
</feature>
<evidence type="ECO:0000313" key="11">
    <source>
        <dbReference type="Proteomes" id="UP000694548"/>
    </source>
</evidence>
<feature type="compositionally biased region" description="Basic and acidic residues" evidence="8">
    <location>
        <begin position="116"/>
        <end position="127"/>
    </location>
</feature>
<dbReference type="PANTHER" id="PTHR24340">
    <property type="entry name" value="HOMEOBOX PROTEIN NKX"/>
    <property type="match status" value="1"/>
</dbReference>
<dbReference type="InterPro" id="IPR050394">
    <property type="entry name" value="Homeobox_NK-like"/>
</dbReference>
<protein>
    <submittedName>
        <fullName evidence="10">Nanog homeobox</fullName>
    </submittedName>
</protein>
<dbReference type="RefSeq" id="XP_015810448.1">
    <property type="nucleotide sequence ID" value="XM_015954962.3"/>
</dbReference>
<dbReference type="Proteomes" id="UP000694548">
    <property type="component" value="Chromosome sgr08"/>
</dbReference>
<feature type="DNA-binding region" description="Homeobox" evidence="6">
    <location>
        <begin position="208"/>
        <end position="267"/>
    </location>
</feature>
<dbReference type="GO" id="GO:0042802">
    <property type="term" value="F:identical protein binding"/>
    <property type="evidence" value="ECO:0007669"/>
    <property type="project" value="Ensembl"/>
</dbReference>
<evidence type="ECO:0000313" key="10">
    <source>
        <dbReference type="Ensembl" id="ENSNFUP00015009393.1"/>
    </source>
</evidence>
<dbReference type="OrthoDB" id="6159439at2759"/>
<dbReference type="GO" id="GO:1904864">
    <property type="term" value="P:negative regulation of beta-catenin-TCF complex assembly"/>
    <property type="evidence" value="ECO:0007669"/>
    <property type="project" value="Ensembl"/>
</dbReference>
<feature type="compositionally biased region" description="Polar residues" evidence="8">
    <location>
        <begin position="163"/>
        <end position="186"/>
    </location>
</feature>
<evidence type="ECO:0000256" key="6">
    <source>
        <dbReference type="PROSITE-ProRule" id="PRU00108"/>
    </source>
</evidence>
<evidence type="ECO:0000256" key="7">
    <source>
        <dbReference type="RuleBase" id="RU000682"/>
    </source>
</evidence>
<dbReference type="PANTHER" id="PTHR24340:SF41">
    <property type="entry name" value="MUSCLE-SPECIFIC HOMEOBOX PROTEIN TINMAN-RELATED"/>
    <property type="match status" value="1"/>
</dbReference>
<keyword evidence="3 6" id="KW-0238">DNA-binding</keyword>
<sequence length="385" mass="42544">MADWKNQTTYNYNHSYHAYAYGVVYTPEQNSGWSQSAPTDFSYNSGTAQACYTASNAVQTEEGSPGVSSGSYTVNGQRYQGSGLVYVGNPQTGHLLLAARPYRTAALEAWGNQAERARQDSVSDSEAHTSPNYWSSGSSREVGFPQTDPSLWMQRAVAGGSEDVSSSLMDEPQTFSTSENMSTNDPTRLAAPQTDLNCPQSPAANKPTSKVRVAFSGAQMNALSQRFKIQKYLTPKEMKDLAEKINLTYKQVKTWFQNRRMKLRRLQKDNNWQLEFSGQNRDGSVYAPTFSSMPSPYSDEGCPPLRQHCNQHALKAYYLAAGSAGYPPWSVNLPQAAIPHVNRRSGAPASSHLEPNLYAFSSVRNESKDGEPRNRQGPPLLYANQ</sequence>
<dbReference type="SUPFAM" id="SSF46689">
    <property type="entry name" value="Homeodomain-like"/>
    <property type="match status" value="1"/>
</dbReference>
<dbReference type="OMA" id="YGLMYPQ"/>
<dbReference type="Pfam" id="PF00046">
    <property type="entry name" value="Homeodomain"/>
    <property type="match status" value="1"/>
</dbReference>
<evidence type="ECO:0000256" key="8">
    <source>
        <dbReference type="SAM" id="MobiDB-lite"/>
    </source>
</evidence>
<name>A0A8C6KV61_NOTFU</name>
<gene>
    <name evidence="10" type="primary">nanog</name>
</gene>
<dbReference type="GO" id="GO:0005634">
    <property type="term" value="C:nucleus"/>
    <property type="evidence" value="ECO:0007669"/>
    <property type="project" value="UniProtKB-SubCell"/>
</dbReference>
<keyword evidence="4 6" id="KW-0371">Homeobox</keyword>
<reference evidence="10" key="3">
    <citation type="submission" date="2025-09" db="UniProtKB">
        <authorList>
            <consortium name="Ensembl"/>
        </authorList>
    </citation>
    <scope>IDENTIFICATION</scope>
</reference>
<keyword evidence="5 6" id="KW-0539">Nucleus</keyword>
<dbReference type="GO" id="GO:0030036">
    <property type="term" value="P:actin cytoskeleton organization"/>
    <property type="evidence" value="ECO:0007669"/>
    <property type="project" value="Ensembl"/>
</dbReference>
<keyword evidence="11" id="KW-1185">Reference proteome</keyword>
<dbReference type="GeneID" id="107382707"/>
<dbReference type="GO" id="GO:1905936">
    <property type="term" value="P:regulation of germ cell proliferation"/>
    <property type="evidence" value="ECO:0007669"/>
    <property type="project" value="Ensembl"/>
</dbReference>
<dbReference type="GO" id="GO:0090090">
    <property type="term" value="P:negative regulation of canonical Wnt signaling pathway"/>
    <property type="evidence" value="ECO:0007669"/>
    <property type="project" value="Ensembl"/>
</dbReference>
<dbReference type="GO" id="GO:0000978">
    <property type="term" value="F:RNA polymerase II cis-regulatory region sequence-specific DNA binding"/>
    <property type="evidence" value="ECO:0007669"/>
    <property type="project" value="TreeGrafter"/>
</dbReference>
<reference evidence="10" key="1">
    <citation type="submission" date="2014-08" db="EMBL/GenBank/DDBJ databases">
        <authorList>
            <person name="Senf B."/>
            <person name="Petzold A."/>
            <person name="Downie B.R."/>
            <person name="Koch P."/>
            <person name="Platzer M."/>
        </authorList>
    </citation>
    <scope>NUCLEOTIDE SEQUENCE [LARGE SCALE GENOMIC DNA]</scope>
    <source>
        <strain evidence="10">GRZ</strain>
    </source>
</reference>
<dbReference type="PROSITE" id="PS50071">
    <property type="entry name" value="HOMEOBOX_2"/>
    <property type="match status" value="1"/>
</dbReference>